<comment type="caution">
    <text evidence="1">The sequence shown here is derived from an EMBL/GenBank/DDBJ whole genome shotgun (WGS) entry which is preliminary data.</text>
</comment>
<evidence type="ECO:0000313" key="1">
    <source>
        <dbReference type="EMBL" id="KAK7465055.1"/>
    </source>
</evidence>
<sequence>MVHWEESDVCWQWVQLSDWSEVCFPALSPPSNRPMPSLSPPVTKDGHFLHCLPVRRPLAHAAWRVLQSTGTEDRVWLRLGGFACKPTVYRLLSCLACCIVLSLRCHTNSPGGRQQYTCLSLSYHSYLLHSHSRTVCAVMSAVVPAPPPPSFSLPPVSPVNPLQALPVGVQ</sequence>
<gene>
    <name evidence="1" type="ORF">BaRGS_00037794</name>
</gene>
<keyword evidence="2" id="KW-1185">Reference proteome</keyword>
<dbReference type="EMBL" id="JACVVK020000580">
    <property type="protein sequence ID" value="KAK7465055.1"/>
    <property type="molecule type" value="Genomic_DNA"/>
</dbReference>
<organism evidence="1 2">
    <name type="scientific">Batillaria attramentaria</name>
    <dbReference type="NCBI Taxonomy" id="370345"/>
    <lineage>
        <taxon>Eukaryota</taxon>
        <taxon>Metazoa</taxon>
        <taxon>Spiralia</taxon>
        <taxon>Lophotrochozoa</taxon>
        <taxon>Mollusca</taxon>
        <taxon>Gastropoda</taxon>
        <taxon>Caenogastropoda</taxon>
        <taxon>Sorbeoconcha</taxon>
        <taxon>Cerithioidea</taxon>
        <taxon>Batillariidae</taxon>
        <taxon>Batillaria</taxon>
    </lineage>
</organism>
<evidence type="ECO:0000313" key="2">
    <source>
        <dbReference type="Proteomes" id="UP001519460"/>
    </source>
</evidence>
<reference evidence="1 2" key="1">
    <citation type="journal article" date="2023" name="Sci. Data">
        <title>Genome assembly of the Korean intertidal mud-creeper Batillaria attramentaria.</title>
        <authorList>
            <person name="Patra A.K."/>
            <person name="Ho P.T."/>
            <person name="Jun S."/>
            <person name="Lee S.J."/>
            <person name="Kim Y."/>
            <person name="Won Y.J."/>
        </authorList>
    </citation>
    <scope>NUCLEOTIDE SEQUENCE [LARGE SCALE GENOMIC DNA]</scope>
    <source>
        <strain evidence="1">Wonlab-2016</strain>
    </source>
</reference>
<accession>A0ABD0J854</accession>
<dbReference type="AlphaFoldDB" id="A0ABD0J854"/>
<proteinExistence type="predicted"/>
<protein>
    <submittedName>
        <fullName evidence="1">Uncharacterized protein</fullName>
    </submittedName>
</protein>
<name>A0ABD0J854_9CAEN</name>
<dbReference type="Proteomes" id="UP001519460">
    <property type="component" value="Unassembled WGS sequence"/>
</dbReference>